<gene>
    <name evidence="1" type="ORF">C2G38_2228013</name>
</gene>
<dbReference type="EMBL" id="QKWP01002719">
    <property type="protein sequence ID" value="RIB02367.1"/>
    <property type="molecule type" value="Genomic_DNA"/>
</dbReference>
<reference evidence="1 2" key="1">
    <citation type="submission" date="2018-06" db="EMBL/GenBank/DDBJ databases">
        <title>Comparative genomics reveals the genomic features of Rhizophagus irregularis, R. cerebriforme, R. diaphanum and Gigaspora rosea, and their symbiotic lifestyle signature.</title>
        <authorList>
            <person name="Morin E."/>
            <person name="San Clemente H."/>
            <person name="Chen E.C.H."/>
            <person name="De La Providencia I."/>
            <person name="Hainaut M."/>
            <person name="Kuo A."/>
            <person name="Kohler A."/>
            <person name="Murat C."/>
            <person name="Tang N."/>
            <person name="Roy S."/>
            <person name="Loubradou J."/>
            <person name="Henrissat B."/>
            <person name="Grigoriev I.V."/>
            <person name="Corradi N."/>
            <person name="Roux C."/>
            <person name="Martin F.M."/>
        </authorList>
    </citation>
    <scope>NUCLEOTIDE SEQUENCE [LARGE SCALE GENOMIC DNA]</scope>
    <source>
        <strain evidence="1 2">DAOM 194757</strain>
    </source>
</reference>
<accession>A0A397TZZ2</accession>
<sequence length="156" mass="18715">MLIFYLDISDRSLKEIVGDKWENRVVYIRNKIRKSYLDQISLLEYYYFLGEHLEKRRWSRNSRCFIKEKFFEEAFKYVWKSAKRVYKLYKTRGVHNLLTVQHTTTNTLNKLSVNDYSLLLSEAHKVHEEELNMFLGLFIPFAEAQASLISFAEAQV</sequence>
<evidence type="ECO:0000313" key="1">
    <source>
        <dbReference type="EMBL" id="RIB02367.1"/>
    </source>
</evidence>
<comment type="caution">
    <text evidence="1">The sequence shown here is derived from an EMBL/GenBank/DDBJ whole genome shotgun (WGS) entry which is preliminary data.</text>
</comment>
<name>A0A397TZZ2_9GLOM</name>
<dbReference type="Proteomes" id="UP000266673">
    <property type="component" value="Unassembled WGS sequence"/>
</dbReference>
<protein>
    <submittedName>
        <fullName evidence="1">Uncharacterized protein</fullName>
    </submittedName>
</protein>
<dbReference type="OrthoDB" id="2421164at2759"/>
<organism evidence="1 2">
    <name type="scientific">Gigaspora rosea</name>
    <dbReference type="NCBI Taxonomy" id="44941"/>
    <lineage>
        <taxon>Eukaryota</taxon>
        <taxon>Fungi</taxon>
        <taxon>Fungi incertae sedis</taxon>
        <taxon>Mucoromycota</taxon>
        <taxon>Glomeromycotina</taxon>
        <taxon>Glomeromycetes</taxon>
        <taxon>Diversisporales</taxon>
        <taxon>Gigasporaceae</taxon>
        <taxon>Gigaspora</taxon>
    </lineage>
</organism>
<proteinExistence type="predicted"/>
<keyword evidence="2" id="KW-1185">Reference proteome</keyword>
<evidence type="ECO:0000313" key="2">
    <source>
        <dbReference type="Proteomes" id="UP000266673"/>
    </source>
</evidence>
<dbReference type="AlphaFoldDB" id="A0A397TZZ2"/>